<dbReference type="OrthoDB" id="2055915at2"/>
<evidence type="ECO:0000313" key="5">
    <source>
        <dbReference type="Proteomes" id="UP000472355"/>
    </source>
</evidence>
<evidence type="ECO:0000313" key="7">
    <source>
        <dbReference type="Proteomes" id="UP000476820"/>
    </source>
</evidence>
<dbReference type="EMBL" id="SGKU01000003">
    <property type="protein sequence ID" value="NFA41358.1"/>
    <property type="molecule type" value="Genomic_DNA"/>
</dbReference>
<accession>A0A6B4MCW6</accession>
<gene>
    <name evidence="2" type="ORF">EXM65_01890</name>
    <name evidence="3" type="ORF">FC774_15695</name>
    <name evidence="4" type="ORF">FDB51_04025</name>
</gene>
<evidence type="ECO:0000313" key="6">
    <source>
        <dbReference type="Proteomes" id="UP000473681"/>
    </source>
</evidence>
<proteinExistence type="predicted"/>
<comment type="caution">
    <text evidence="3">The sequence shown here is derived from an EMBL/GenBank/DDBJ whole genome shotgun (WGS) entry which is preliminary data.</text>
</comment>
<evidence type="ECO:0000313" key="2">
    <source>
        <dbReference type="EMBL" id="NFA41358.1"/>
    </source>
</evidence>
<sequence>MNSIAITFFSLGAIVLWGGLMLTLGITIYNEKKLKMQ</sequence>
<dbReference type="RefSeq" id="WP_012451334.1">
    <property type="nucleotide sequence ID" value="NZ_CP010520.1"/>
</dbReference>
<dbReference type="Proteomes" id="UP000472355">
    <property type="component" value="Unassembled WGS sequence"/>
</dbReference>
<protein>
    <submittedName>
        <fullName evidence="3">MetS family NSS transporter small subunit</fullName>
    </submittedName>
</protein>
<keyword evidence="1" id="KW-1133">Transmembrane helix</keyword>
<evidence type="ECO:0000313" key="3">
    <source>
        <dbReference type="EMBL" id="NFF89295.1"/>
    </source>
</evidence>
<organism evidence="3 7">
    <name type="scientific">Clostridium botulinum</name>
    <dbReference type="NCBI Taxonomy" id="1491"/>
    <lineage>
        <taxon>Bacteria</taxon>
        <taxon>Bacillati</taxon>
        <taxon>Bacillota</taxon>
        <taxon>Clostridia</taxon>
        <taxon>Eubacteriales</taxon>
        <taxon>Clostridiaceae</taxon>
        <taxon>Clostridium</taxon>
    </lineage>
</organism>
<keyword evidence="1" id="KW-0812">Transmembrane</keyword>
<reference evidence="2 5" key="1">
    <citation type="submission" date="2019-02" db="EMBL/GenBank/DDBJ databases">
        <title>Genome sequencing of Clostridium botulinum clinical isolates.</title>
        <authorList>
            <person name="Brunt J."/>
            <person name="Van Vliet A.H.M."/>
            <person name="Stringer S.C."/>
            <person name="Grant K.A."/>
            <person name="Carter A.C."/>
            <person name="Peck M.W."/>
        </authorList>
    </citation>
    <scope>NUCLEOTIDE SEQUENCE [LARGE SCALE GENOMIC DNA]</scope>
    <source>
        <strain evidence="2 5">H113700579</strain>
    </source>
</reference>
<dbReference type="AlphaFoldDB" id="A0A6B4MCW6"/>
<keyword evidence="1" id="KW-0472">Membrane</keyword>
<dbReference type="Proteomes" id="UP000473681">
    <property type="component" value="Unassembled WGS sequence"/>
</dbReference>
<feature type="transmembrane region" description="Helical" evidence="1">
    <location>
        <begin position="6"/>
        <end position="29"/>
    </location>
</feature>
<dbReference type="NCBIfam" id="NF033493">
    <property type="entry name" value="MetS_like_NSS"/>
    <property type="match status" value="1"/>
</dbReference>
<dbReference type="EMBL" id="SWOV01000060">
    <property type="protein sequence ID" value="NFF89295.1"/>
    <property type="molecule type" value="Genomic_DNA"/>
</dbReference>
<evidence type="ECO:0000313" key="4">
    <source>
        <dbReference type="EMBL" id="NFN34310.1"/>
    </source>
</evidence>
<name>A0A6B4MCW6_CLOBO</name>
<reference evidence="6 7" key="2">
    <citation type="submission" date="2019-04" db="EMBL/GenBank/DDBJ databases">
        <title>Genome sequencing of Clostridium botulinum Groups I-IV and Clostridium butyricum.</title>
        <authorList>
            <person name="Brunt J."/>
            <person name="Van Vliet A.H.M."/>
            <person name="Stringer S.C."/>
            <person name="Carter A.T."/>
            <person name="Peck M.W."/>
        </authorList>
    </citation>
    <scope>NUCLEOTIDE SEQUENCE [LARGE SCALE GENOMIC DNA]</scope>
    <source>
        <strain evidence="3 7">1605</strain>
        <strain evidence="4 6">CB-K-33E</strain>
    </source>
</reference>
<dbReference type="Proteomes" id="UP000476820">
    <property type="component" value="Unassembled WGS sequence"/>
</dbReference>
<dbReference type="EMBL" id="SWVK01000004">
    <property type="protein sequence ID" value="NFN34310.1"/>
    <property type="molecule type" value="Genomic_DNA"/>
</dbReference>
<evidence type="ECO:0000256" key="1">
    <source>
        <dbReference type="SAM" id="Phobius"/>
    </source>
</evidence>